<dbReference type="InterPro" id="IPR007110">
    <property type="entry name" value="Ig-like_dom"/>
</dbReference>
<dbReference type="SMART" id="SM00409">
    <property type="entry name" value="IG"/>
    <property type="match status" value="1"/>
</dbReference>
<dbReference type="PROSITE" id="PS50835">
    <property type="entry name" value="IG_LIKE"/>
    <property type="match status" value="1"/>
</dbReference>
<accession>A0AAN8WGL4</accession>
<feature type="compositionally biased region" description="Low complexity" evidence="2">
    <location>
        <begin position="438"/>
        <end position="452"/>
    </location>
</feature>
<feature type="transmembrane region" description="Helical" evidence="3">
    <location>
        <begin position="147"/>
        <end position="169"/>
    </location>
</feature>
<dbReference type="EMBL" id="JAXCGZ010021000">
    <property type="protein sequence ID" value="KAK7062959.1"/>
    <property type="molecule type" value="Genomic_DNA"/>
</dbReference>
<evidence type="ECO:0000313" key="5">
    <source>
        <dbReference type="EMBL" id="KAK7062959.1"/>
    </source>
</evidence>
<dbReference type="GO" id="GO:0007156">
    <property type="term" value="P:homophilic cell adhesion via plasma membrane adhesion molecules"/>
    <property type="evidence" value="ECO:0007669"/>
    <property type="project" value="TreeGrafter"/>
</dbReference>
<comment type="caution">
    <text evidence="5">The sequence shown here is derived from an EMBL/GenBank/DDBJ whole genome shotgun (WGS) entry which is preliminary data.</text>
</comment>
<organism evidence="5 6">
    <name type="scientific">Halocaridina rubra</name>
    <name type="common">Hawaiian red shrimp</name>
    <dbReference type="NCBI Taxonomy" id="373956"/>
    <lineage>
        <taxon>Eukaryota</taxon>
        <taxon>Metazoa</taxon>
        <taxon>Ecdysozoa</taxon>
        <taxon>Arthropoda</taxon>
        <taxon>Crustacea</taxon>
        <taxon>Multicrustacea</taxon>
        <taxon>Malacostraca</taxon>
        <taxon>Eumalacostraca</taxon>
        <taxon>Eucarida</taxon>
        <taxon>Decapoda</taxon>
        <taxon>Pleocyemata</taxon>
        <taxon>Caridea</taxon>
        <taxon>Atyoidea</taxon>
        <taxon>Atyidae</taxon>
        <taxon>Halocaridina</taxon>
    </lineage>
</organism>
<dbReference type="GO" id="GO:0070593">
    <property type="term" value="P:dendrite self-avoidance"/>
    <property type="evidence" value="ECO:0007669"/>
    <property type="project" value="TreeGrafter"/>
</dbReference>
<feature type="compositionally biased region" description="Polar residues" evidence="2">
    <location>
        <begin position="453"/>
        <end position="492"/>
    </location>
</feature>
<evidence type="ECO:0000256" key="1">
    <source>
        <dbReference type="ARBA" id="ARBA00023319"/>
    </source>
</evidence>
<feature type="domain" description="Ig-like" evidence="4">
    <location>
        <begin position="28"/>
        <end position="127"/>
    </location>
</feature>
<keyword evidence="1" id="KW-0393">Immunoglobulin domain</keyword>
<evidence type="ECO:0000313" key="6">
    <source>
        <dbReference type="Proteomes" id="UP001381693"/>
    </source>
</evidence>
<feature type="region of interest" description="Disordered" evidence="2">
    <location>
        <begin position="558"/>
        <end position="620"/>
    </location>
</feature>
<sequence length="620" mass="68442">EHVTCFSPERVSGRKWESIIEGELACRPELILPQTEVPVVRGQNASLTCRAMGDPLPQIKWVLNGRVLTNMSVTPFSQTEQRYIVNEVVERGERWSQLIITYVADYDLAYYTCVADNLAGLVEQNVSLIAAAPTLTGAMTPKSGLNLYIIIAIATGGLILLIVIIAFVWCCCRKRQHRKSKPTVKVNGVVTGSHMEHKNVMIVNPVEKPPRKYEKVPQNDTELMELTSDPGAHMSFDEVNYPESGHMPHRKALATLEEEVDDDLQSQDATLPLESSTASHNIVADFISHYPDLLDMTRTRAVSPTQLSYHSLGPSQITIPSEWRYSYVHPEDNGHYPVANVHAQLRQGYVTIPRRHRLPSWSGQILTEHETLLTAQDDEKLQIIDPFYDTLGPRTTADGTSRTDLTRPPLRAVESNTPHAPQSPHFSPSLPPYYTIVNSNSQSSRSQPRNQSATLPRSTPNLLDSSRSLSLPFNETSQGQMPLCSPTPSNAITLHAASPSYQTNSTSHSSNYFKVNNHGTPTNESYADSRNELSPNSSKLNNNNIMNEKMNAYSNDSGLDASPEATVTVASGKKVPPKPPPKPSATKRISVSCVGDSRKSSVIDDSSRIFQDEGPDGTEV</sequence>
<dbReference type="SUPFAM" id="SSF48726">
    <property type="entry name" value="Immunoglobulin"/>
    <property type="match status" value="1"/>
</dbReference>
<dbReference type="GO" id="GO:0005886">
    <property type="term" value="C:plasma membrane"/>
    <property type="evidence" value="ECO:0007669"/>
    <property type="project" value="TreeGrafter"/>
</dbReference>
<dbReference type="Gene3D" id="2.60.40.10">
    <property type="entry name" value="Immunoglobulins"/>
    <property type="match status" value="1"/>
</dbReference>
<feature type="compositionally biased region" description="Basic and acidic residues" evidence="2">
    <location>
        <begin position="596"/>
        <end position="611"/>
    </location>
</feature>
<dbReference type="GO" id="GO:0007411">
    <property type="term" value="P:axon guidance"/>
    <property type="evidence" value="ECO:0007669"/>
    <property type="project" value="TreeGrafter"/>
</dbReference>
<dbReference type="PANTHER" id="PTHR10075:SF100">
    <property type="entry name" value="FASCICLIN-2"/>
    <property type="match status" value="1"/>
</dbReference>
<keyword evidence="3" id="KW-1133">Transmembrane helix</keyword>
<evidence type="ECO:0000256" key="3">
    <source>
        <dbReference type="SAM" id="Phobius"/>
    </source>
</evidence>
<keyword evidence="3" id="KW-0812">Transmembrane</keyword>
<dbReference type="Proteomes" id="UP001381693">
    <property type="component" value="Unassembled WGS sequence"/>
</dbReference>
<proteinExistence type="predicted"/>
<dbReference type="InterPro" id="IPR003599">
    <property type="entry name" value="Ig_sub"/>
</dbReference>
<dbReference type="SMART" id="SM00408">
    <property type="entry name" value="IGc2"/>
    <property type="match status" value="1"/>
</dbReference>
<keyword evidence="3" id="KW-0472">Membrane</keyword>
<dbReference type="AlphaFoldDB" id="A0AAN8WGL4"/>
<dbReference type="GO" id="GO:0098632">
    <property type="term" value="F:cell-cell adhesion mediator activity"/>
    <property type="evidence" value="ECO:0007669"/>
    <property type="project" value="TreeGrafter"/>
</dbReference>
<dbReference type="InterPro" id="IPR013783">
    <property type="entry name" value="Ig-like_fold"/>
</dbReference>
<feature type="compositionally biased region" description="Polar residues" evidence="2">
    <location>
        <begin position="414"/>
        <end position="426"/>
    </location>
</feature>
<evidence type="ECO:0000256" key="2">
    <source>
        <dbReference type="SAM" id="MobiDB-lite"/>
    </source>
</evidence>
<dbReference type="PANTHER" id="PTHR10075">
    <property type="entry name" value="BASIGIN RELATED"/>
    <property type="match status" value="1"/>
</dbReference>
<dbReference type="InterPro" id="IPR003598">
    <property type="entry name" value="Ig_sub2"/>
</dbReference>
<dbReference type="InterPro" id="IPR036179">
    <property type="entry name" value="Ig-like_dom_sf"/>
</dbReference>
<feature type="non-terminal residue" evidence="5">
    <location>
        <position position="1"/>
    </location>
</feature>
<dbReference type="GO" id="GO:0030424">
    <property type="term" value="C:axon"/>
    <property type="evidence" value="ECO:0007669"/>
    <property type="project" value="TreeGrafter"/>
</dbReference>
<dbReference type="Pfam" id="PF13927">
    <property type="entry name" value="Ig_3"/>
    <property type="match status" value="1"/>
</dbReference>
<feature type="compositionally biased region" description="Polar residues" evidence="2">
    <location>
        <begin position="499"/>
        <end position="528"/>
    </location>
</feature>
<keyword evidence="6" id="KW-1185">Reference proteome</keyword>
<name>A0AAN8WGL4_HALRR</name>
<protein>
    <recommendedName>
        <fullName evidence="4">Ig-like domain-containing protein</fullName>
    </recommendedName>
</protein>
<feature type="region of interest" description="Disordered" evidence="2">
    <location>
        <begin position="390"/>
        <end position="540"/>
    </location>
</feature>
<reference evidence="5 6" key="1">
    <citation type="submission" date="2023-11" db="EMBL/GenBank/DDBJ databases">
        <title>Halocaridina rubra genome assembly.</title>
        <authorList>
            <person name="Smith C."/>
        </authorList>
    </citation>
    <scope>NUCLEOTIDE SEQUENCE [LARGE SCALE GENOMIC DNA]</scope>
    <source>
        <strain evidence="5">EP-1</strain>
        <tissue evidence="5">Whole</tissue>
    </source>
</reference>
<evidence type="ECO:0000259" key="4">
    <source>
        <dbReference type="PROSITE" id="PS50835"/>
    </source>
</evidence>
<gene>
    <name evidence="5" type="ORF">SK128_006808</name>
</gene>
<dbReference type="CDD" id="cd12087">
    <property type="entry name" value="TM_EGFR-like"/>
    <property type="match status" value="1"/>
</dbReference>